<keyword evidence="3" id="KW-1185">Reference proteome</keyword>
<keyword evidence="1" id="KW-0812">Transmembrane</keyword>
<dbReference type="Proteomes" id="UP000006765">
    <property type="component" value="Unassembled WGS sequence"/>
</dbReference>
<feature type="transmembrane region" description="Helical" evidence="1">
    <location>
        <begin position="6"/>
        <end position="29"/>
    </location>
</feature>
<reference evidence="2 3" key="1">
    <citation type="journal article" date="2012" name="J. Bacteriol.">
        <title>Draft Genome Sequence of Oceaniovalibus guishaninsula JLT2003T.</title>
        <authorList>
            <person name="Tang K."/>
            <person name="Liu K."/>
            <person name="Jiao N."/>
        </authorList>
    </citation>
    <scope>NUCLEOTIDE SEQUENCE [LARGE SCALE GENOMIC DNA]</scope>
    <source>
        <strain evidence="2 3">JLT2003</strain>
    </source>
</reference>
<dbReference type="InterPro" id="IPR046595">
    <property type="entry name" value="DUF6653"/>
</dbReference>
<evidence type="ECO:0000313" key="2">
    <source>
        <dbReference type="EMBL" id="EKE43930.1"/>
    </source>
</evidence>
<accession>K2I4T3</accession>
<dbReference type="Pfam" id="PF20358">
    <property type="entry name" value="DUF6653"/>
    <property type="match status" value="1"/>
</dbReference>
<dbReference type="AlphaFoldDB" id="K2I4T3"/>
<protein>
    <submittedName>
        <fullName evidence="2">Uncharacterized protein</fullName>
    </submittedName>
</protein>
<keyword evidence="1" id="KW-1133">Transmembrane helix</keyword>
<comment type="caution">
    <text evidence="2">The sequence shown here is derived from an EMBL/GenBank/DDBJ whole genome shotgun (WGS) entry which is preliminary data.</text>
</comment>
<gene>
    <name evidence="2" type="ORF">OCGS_1911</name>
</gene>
<organism evidence="2 3">
    <name type="scientific">Oceaniovalibus guishaninsula JLT2003</name>
    <dbReference type="NCBI Taxonomy" id="1231392"/>
    <lineage>
        <taxon>Bacteria</taxon>
        <taxon>Pseudomonadati</taxon>
        <taxon>Pseudomonadota</taxon>
        <taxon>Alphaproteobacteria</taxon>
        <taxon>Rhodobacterales</taxon>
        <taxon>Roseobacteraceae</taxon>
        <taxon>Oceaniovalibus</taxon>
    </lineage>
</organism>
<keyword evidence="1" id="KW-0472">Membrane</keyword>
<proteinExistence type="predicted"/>
<sequence length="42" mass="4831">MLAYRLVLLNGWAVLGGLTLTLGAKLWFIDRMVRLWQDRGGR</sequence>
<evidence type="ECO:0000256" key="1">
    <source>
        <dbReference type="SAM" id="Phobius"/>
    </source>
</evidence>
<name>K2I4T3_9RHOB</name>
<dbReference type="STRING" id="1231392.OCGS_1911"/>
<dbReference type="EMBL" id="AMGO01000046">
    <property type="protein sequence ID" value="EKE43930.1"/>
    <property type="molecule type" value="Genomic_DNA"/>
</dbReference>
<evidence type="ECO:0000313" key="3">
    <source>
        <dbReference type="Proteomes" id="UP000006765"/>
    </source>
</evidence>